<reference evidence="17 18" key="1">
    <citation type="submission" date="2017-03" db="EMBL/GenBank/DDBJ databases">
        <title>Genomes of endolithic fungi from Antarctica.</title>
        <authorList>
            <person name="Coleine C."/>
            <person name="Masonjones S."/>
            <person name="Stajich J.E."/>
        </authorList>
    </citation>
    <scope>NUCLEOTIDE SEQUENCE [LARGE SCALE GENOMIC DNA]</scope>
    <source>
        <strain evidence="17 18">CCFEE 5187</strain>
    </source>
</reference>
<keyword evidence="8" id="KW-0227">DNA damage</keyword>
<dbReference type="FunFam" id="3.40.50.300:FF:001195">
    <property type="entry name" value="DNA repair protein rad50"/>
    <property type="match status" value="1"/>
</dbReference>
<evidence type="ECO:0000256" key="8">
    <source>
        <dbReference type="ARBA" id="ARBA00022763"/>
    </source>
</evidence>
<keyword evidence="7" id="KW-0479">Metal-binding</keyword>
<feature type="coiled-coil region" evidence="15">
    <location>
        <begin position="849"/>
        <end position="907"/>
    </location>
</feature>
<evidence type="ECO:0000256" key="6">
    <source>
        <dbReference type="ARBA" id="ARBA00022454"/>
    </source>
</evidence>
<evidence type="ECO:0000256" key="5">
    <source>
        <dbReference type="ARBA" id="ARBA00017893"/>
    </source>
</evidence>
<dbReference type="InterPro" id="IPR038729">
    <property type="entry name" value="Rad50/SbcC_AAA"/>
</dbReference>
<name>A0A4V5NG68_9PEZI</name>
<dbReference type="GO" id="GO:0046872">
    <property type="term" value="F:metal ion binding"/>
    <property type="evidence" value="ECO:0007669"/>
    <property type="project" value="UniProtKB-KW"/>
</dbReference>
<keyword evidence="10" id="KW-0862">Zinc</keyword>
<dbReference type="GO" id="GO:0016887">
    <property type="term" value="F:ATP hydrolysis activity"/>
    <property type="evidence" value="ECO:0007669"/>
    <property type="project" value="InterPro"/>
</dbReference>
<dbReference type="GO" id="GO:0006302">
    <property type="term" value="P:double-strand break repair"/>
    <property type="evidence" value="ECO:0007669"/>
    <property type="project" value="InterPro"/>
</dbReference>
<dbReference type="GO" id="GO:0030870">
    <property type="term" value="C:Mre11 complex"/>
    <property type="evidence" value="ECO:0007669"/>
    <property type="project" value="InterPro"/>
</dbReference>
<dbReference type="GO" id="GO:0000794">
    <property type="term" value="C:condensed nuclear chromosome"/>
    <property type="evidence" value="ECO:0007669"/>
    <property type="project" value="TreeGrafter"/>
</dbReference>
<evidence type="ECO:0000256" key="4">
    <source>
        <dbReference type="ARBA" id="ARBA00009439"/>
    </source>
</evidence>
<evidence type="ECO:0000313" key="17">
    <source>
        <dbReference type="EMBL" id="TKA73689.1"/>
    </source>
</evidence>
<dbReference type="Proteomes" id="UP000308768">
    <property type="component" value="Unassembled WGS sequence"/>
</dbReference>
<dbReference type="Gene3D" id="1.10.287.1490">
    <property type="match status" value="1"/>
</dbReference>
<proteinExistence type="inferred from homology"/>
<dbReference type="GO" id="GO:0043047">
    <property type="term" value="F:single-stranded telomeric DNA binding"/>
    <property type="evidence" value="ECO:0007669"/>
    <property type="project" value="TreeGrafter"/>
</dbReference>
<keyword evidence="12" id="KW-0234">DNA repair</keyword>
<dbReference type="GO" id="GO:0007004">
    <property type="term" value="P:telomere maintenance via telomerase"/>
    <property type="evidence" value="ECO:0007669"/>
    <property type="project" value="TreeGrafter"/>
</dbReference>
<comment type="similarity">
    <text evidence="4">Belongs to the SMC family. RAD50 subfamily.</text>
</comment>
<evidence type="ECO:0000313" key="18">
    <source>
        <dbReference type="Proteomes" id="UP000308768"/>
    </source>
</evidence>
<evidence type="ECO:0000256" key="1">
    <source>
        <dbReference type="ARBA" id="ARBA00001947"/>
    </source>
</evidence>
<dbReference type="GO" id="GO:0051880">
    <property type="term" value="F:G-quadruplex DNA binding"/>
    <property type="evidence" value="ECO:0007669"/>
    <property type="project" value="TreeGrafter"/>
</dbReference>
<evidence type="ECO:0000256" key="9">
    <source>
        <dbReference type="ARBA" id="ARBA00022801"/>
    </source>
</evidence>
<comment type="cofactor">
    <cofactor evidence="1">
        <name>Zn(2+)</name>
        <dbReference type="ChEBI" id="CHEBI:29105"/>
    </cofactor>
</comment>
<dbReference type="NCBIfam" id="TIGR00606">
    <property type="entry name" value="rad50"/>
    <property type="match status" value="1"/>
</dbReference>
<feature type="coiled-coil region" evidence="15">
    <location>
        <begin position="398"/>
        <end position="450"/>
    </location>
</feature>
<dbReference type="InterPro" id="IPR004584">
    <property type="entry name" value="Rad50_eukaryotes"/>
</dbReference>
<organism evidence="17 18">
    <name type="scientific">Cryomyces minteri</name>
    <dbReference type="NCBI Taxonomy" id="331657"/>
    <lineage>
        <taxon>Eukaryota</taxon>
        <taxon>Fungi</taxon>
        <taxon>Dikarya</taxon>
        <taxon>Ascomycota</taxon>
        <taxon>Pezizomycotina</taxon>
        <taxon>Dothideomycetes</taxon>
        <taxon>Dothideomycetes incertae sedis</taxon>
        <taxon>Cryomyces</taxon>
    </lineage>
</organism>
<dbReference type="Gene3D" id="3.40.50.300">
    <property type="entry name" value="P-loop containing nucleotide triphosphate hydrolases"/>
    <property type="match status" value="2"/>
</dbReference>
<feature type="domain" description="Rad50/SbcC-type AAA" evidence="16">
    <location>
        <begin position="11"/>
        <end position="237"/>
    </location>
</feature>
<dbReference type="GO" id="GO:0003691">
    <property type="term" value="F:double-stranded telomeric DNA binding"/>
    <property type="evidence" value="ECO:0007669"/>
    <property type="project" value="TreeGrafter"/>
</dbReference>
<keyword evidence="11 15" id="KW-0175">Coiled coil</keyword>
<dbReference type="InterPro" id="IPR027417">
    <property type="entry name" value="P-loop_NTPase"/>
</dbReference>
<dbReference type="OrthoDB" id="18797at2759"/>
<evidence type="ECO:0000256" key="7">
    <source>
        <dbReference type="ARBA" id="ARBA00022723"/>
    </source>
</evidence>
<dbReference type="SUPFAM" id="SSF57997">
    <property type="entry name" value="Tropomyosin"/>
    <property type="match status" value="1"/>
</dbReference>
<evidence type="ECO:0000256" key="10">
    <source>
        <dbReference type="ARBA" id="ARBA00022833"/>
    </source>
</evidence>
<comment type="catalytic activity">
    <reaction evidence="14">
        <text>ATP + H2O = ADP + phosphate + H(+)</text>
        <dbReference type="Rhea" id="RHEA:13065"/>
        <dbReference type="ChEBI" id="CHEBI:15377"/>
        <dbReference type="ChEBI" id="CHEBI:15378"/>
        <dbReference type="ChEBI" id="CHEBI:30616"/>
        <dbReference type="ChEBI" id="CHEBI:43474"/>
        <dbReference type="ChEBI" id="CHEBI:456216"/>
    </reaction>
</comment>
<evidence type="ECO:0000256" key="15">
    <source>
        <dbReference type="SAM" id="Coils"/>
    </source>
</evidence>
<evidence type="ECO:0000256" key="11">
    <source>
        <dbReference type="ARBA" id="ARBA00023054"/>
    </source>
</evidence>
<dbReference type="STRING" id="331657.A0A4V5NG68"/>
<evidence type="ECO:0000256" key="12">
    <source>
        <dbReference type="ARBA" id="ARBA00023204"/>
    </source>
</evidence>
<protein>
    <recommendedName>
        <fullName evidence="5">DNA repair protein RAD50</fullName>
    </recommendedName>
</protein>
<dbReference type="GO" id="GO:0070192">
    <property type="term" value="P:chromosome organization involved in meiotic cell cycle"/>
    <property type="evidence" value="ECO:0007669"/>
    <property type="project" value="TreeGrafter"/>
</dbReference>
<evidence type="ECO:0000256" key="13">
    <source>
        <dbReference type="ARBA" id="ARBA00023242"/>
    </source>
</evidence>
<feature type="coiled-coil region" evidence="15">
    <location>
        <begin position="1034"/>
        <end position="1073"/>
    </location>
</feature>
<evidence type="ECO:0000256" key="3">
    <source>
        <dbReference type="ARBA" id="ARBA00004286"/>
    </source>
</evidence>
<dbReference type="GO" id="GO:0000722">
    <property type="term" value="P:telomere maintenance via recombination"/>
    <property type="evidence" value="ECO:0007669"/>
    <property type="project" value="TreeGrafter"/>
</dbReference>
<comment type="subcellular location">
    <subcellularLocation>
        <location evidence="3">Chromosome</location>
    </subcellularLocation>
    <subcellularLocation>
        <location evidence="2">Nucleus</location>
    </subcellularLocation>
</comment>
<keyword evidence="18" id="KW-1185">Reference proteome</keyword>
<dbReference type="EMBL" id="NAJN01000413">
    <property type="protein sequence ID" value="TKA73689.1"/>
    <property type="molecule type" value="Genomic_DNA"/>
</dbReference>
<dbReference type="FunFam" id="3.40.50.300:FF:000947">
    <property type="entry name" value="DNA repair protein RAD50"/>
    <property type="match status" value="1"/>
</dbReference>
<dbReference type="Pfam" id="PF13558">
    <property type="entry name" value="SbcC_Walker_B"/>
    <property type="match status" value="1"/>
</dbReference>
<accession>A0A4V5NG68</accession>
<dbReference type="PANTHER" id="PTHR18867:SF12">
    <property type="entry name" value="DNA REPAIR PROTEIN RAD50"/>
    <property type="match status" value="1"/>
</dbReference>
<feature type="coiled-coil region" evidence="15">
    <location>
        <begin position="475"/>
        <end position="539"/>
    </location>
</feature>
<dbReference type="Pfam" id="PF13476">
    <property type="entry name" value="AAA_23"/>
    <property type="match status" value="1"/>
</dbReference>
<keyword evidence="6" id="KW-0158">Chromosome</keyword>
<comment type="caution">
    <text evidence="17">The sequence shown here is derived from an EMBL/GenBank/DDBJ whole genome shotgun (WGS) entry which is preliminary data.</text>
</comment>
<gene>
    <name evidence="17" type="ORF">B0A49_04328</name>
</gene>
<evidence type="ECO:0000256" key="2">
    <source>
        <dbReference type="ARBA" id="ARBA00004123"/>
    </source>
</evidence>
<dbReference type="PANTHER" id="PTHR18867">
    <property type="entry name" value="RAD50"/>
    <property type="match status" value="1"/>
</dbReference>
<feature type="coiled-coil region" evidence="15">
    <location>
        <begin position="272"/>
        <end position="365"/>
    </location>
</feature>
<feature type="coiled-coil region" evidence="15">
    <location>
        <begin position="708"/>
        <end position="825"/>
    </location>
</feature>
<sequence length="1306" mass="150286">MSVWVYTKIDKLSILGVRSFDNTRSETIQFHTPLTLIVGLNGSGKTTIIECLKYATTGDLPPNSKGGAFIHDPKLCGEKEVLAQVKLSFKSTSGAKMVATRSLQLTVKKTVRSQKTLEGQLLMLKDGERTAISSRVAELDQIMPQYLGVSRAILDSVIFCHQDESLWPMSEPSVLKKKFDEIFEALKYTKAIDNIKVLRKKQNEELGKYKIIEQHAKEDKDKGVRAEKRSNELSEEIEVLRNHTIEIGHKIKDASHKSQEAWEHAAKFETIVAQLEGRRIEARAKEESVEDDRQRITQMTESDDELQSMLDRYEERVKVYERDKEAQVKRYSDLTKDMEQGRQELSAKEREIGTYEAQRTHYERQVENRESFIKETARRHKIRGFDLEINDEKVRDFMQRIEKMAREQQATFENARRETQEELQKAQKALNKLNERKSALHQSKQNAISQISTSDRKFSTLKADVDKIDVDEGSKATLESSVEDVDARLSKAKADLEAVDIDKQVRDTDSQISSLEHTRDNLEAELLQATNQAEESAGLNYAHKALKENQKKLKTMVGAHGDTIGSVLGRQWTPATVERELQSALEQRSADIKDAEFQRDGTNRELEKLDFTLNSCRVDLKKKRQELATSKGILDSVTDNEPEEYPKIVSGLETSRDMVNKDIVSFSNLKGYYTECLKTAENNDICRMCERPFKGDKDRERLVKKLQRQVSNAAAQEAADELKEVEAELKTAREASASYDTWQRLRQTEIPALEAVAQQLESHREKLLGEIEEQDRVVVERTEARRDVEVLSKNVQSITKYNTEIAKLENDVKELSAKQKQAGLSRGVDQIHDDRKQLNERFKAVTSSRQKLVADRDRARNQINSLELESRDIKSKLSTAVYQIKEKNNIVAQMEDLKTQNVEQREAMKVVDRDLQELIPQISQAQAKYDDIDRLGADKDRELQQAASKLQDSVRDLKTADQDIKRYIDDGGPQALARTKRDVDNIRDDLKRMETEQRWITVEVKKVDDQLRNHNETKRSITDNQRYRRNKRSLAAVHAEIEELEAHNAEADKDRYEREGNKWQMERNKLSAEQASLIGQLKSKDDQLKQLINDWETDYKDAGLKYKEAHIRVETTKAAVEDLGRYGGALDKAIMKYHSIKMEEINRIIEELWKKTYQGTDVDTILIRSDNETQKGNKSYNYRVCMLKQDAEMDMRGRCSAGQKVLASIIIRLALAECFGVNCGLIALDEPTTNLDRENIRALAESLAEIIRVRRQQSNFQLIVITHDEDFLRFMGCADFCDHYWRVSRTERQKSIIERQNIAEVI</sequence>
<dbReference type="SUPFAM" id="SSF52540">
    <property type="entry name" value="P-loop containing nucleoside triphosphate hydrolases"/>
    <property type="match status" value="1"/>
</dbReference>
<evidence type="ECO:0000259" key="16">
    <source>
        <dbReference type="Pfam" id="PF13476"/>
    </source>
</evidence>
<keyword evidence="9" id="KW-0378">Hydrolase</keyword>
<keyword evidence="13" id="KW-0539">Nucleus</keyword>
<evidence type="ECO:0000256" key="14">
    <source>
        <dbReference type="ARBA" id="ARBA00049360"/>
    </source>
</evidence>